<dbReference type="Pfam" id="PF05229">
    <property type="entry name" value="SCPU"/>
    <property type="match status" value="2"/>
</dbReference>
<evidence type="ECO:0000256" key="1">
    <source>
        <dbReference type="SAM" id="SignalP"/>
    </source>
</evidence>
<feature type="domain" description="Spore coat protein U/FanG" evidence="2">
    <location>
        <begin position="26"/>
        <end position="165"/>
    </location>
</feature>
<evidence type="ECO:0000259" key="2">
    <source>
        <dbReference type="Pfam" id="PF05229"/>
    </source>
</evidence>
<dbReference type="PROSITE" id="PS51257">
    <property type="entry name" value="PROKAR_LIPOPROTEIN"/>
    <property type="match status" value="1"/>
</dbReference>
<dbReference type="PANTHER" id="PTHR37089:SF4">
    <property type="entry name" value="EXPORTED PROTEIN"/>
    <property type="match status" value="1"/>
</dbReference>
<keyword evidence="4" id="KW-1185">Reference proteome</keyword>
<sequence length="343" mass="35612">MNPLPRAIGRLLGALLLAALWWCLPAPAQAATSCNTTPTPLSFGTVTGAANVDNTATVGITCSTSGLTLLATVRVRMCLNIDAGVNGAGQTNPRRLTNTFGDPMQFQIYRDAARTQIWGSTSTPATPTPVQIDLQYNAPVLGGSGNTSATLFGRVAAQLGLSAGLHNNPFTGAHTRLDYRYAEQLLGTPPYPASCTSGGTGGGSITFPFTASATVPNHCIIDSATDLDFGNVPGPIAADIDQTSTVTMTCTNRTPWNMALDDGQNASGVLRRMRLGATGNYLGYELYRDAGRTLRWGAAIGTDTVPGTGSGSSQSLTVHGRVPAVQSVPPGDYADVITVTVTY</sequence>
<dbReference type="Proteomes" id="UP000267049">
    <property type="component" value="Unassembled WGS sequence"/>
</dbReference>
<reference evidence="3 4" key="1">
    <citation type="submission" date="2018-11" db="EMBL/GenBank/DDBJ databases">
        <title>Lysobacter cryohumiis sp. nov., isolated from soil in the Tianshan Mountains, Xinjiang, China.</title>
        <authorList>
            <person name="Luo Y."/>
            <person name="Sheng H."/>
        </authorList>
    </citation>
    <scope>NUCLEOTIDE SEQUENCE [LARGE SCALE GENOMIC DNA]</scope>
    <source>
        <strain evidence="3 4">ZS60</strain>
    </source>
</reference>
<dbReference type="InterPro" id="IPR053167">
    <property type="entry name" value="Spore_coat_component"/>
</dbReference>
<organism evidence="3 4">
    <name type="scientific">Montanilutibacter psychrotolerans</name>
    <dbReference type="NCBI Taxonomy" id="1327343"/>
    <lineage>
        <taxon>Bacteria</taxon>
        <taxon>Pseudomonadati</taxon>
        <taxon>Pseudomonadota</taxon>
        <taxon>Gammaproteobacteria</taxon>
        <taxon>Lysobacterales</taxon>
        <taxon>Lysobacteraceae</taxon>
        <taxon>Montanilutibacter</taxon>
    </lineage>
</organism>
<gene>
    <name evidence="3" type="ORF">EER27_03645</name>
</gene>
<evidence type="ECO:0000313" key="3">
    <source>
        <dbReference type="EMBL" id="RNF84911.1"/>
    </source>
</evidence>
<evidence type="ECO:0000313" key="4">
    <source>
        <dbReference type="Proteomes" id="UP000267049"/>
    </source>
</evidence>
<dbReference type="AlphaFoldDB" id="A0A3M8SUA8"/>
<protein>
    <submittedName>
        <fullName evidence="3">SCPU domain-containing protein</fullName>
    </submittedName>
</protein>
<dbReference type="RefSeq" id="WP_123086702.1">
    <property type="nucleotide sequence ID" value="NZ_RIBS01000002.1"/>
</dbReference>
<dbReference type="OrthoDB" id="8588792at2"/>
<accession>A0A3M8SUA8</accession>
<feature type="chain" id="PRO_5018235364" evidence="1">
    <location>
        <begin position="31"/>
        <end position="343"/>
    </location>
</feature>
<comment type="caution">
    <text evidence="3">The sequence shown here is derived from an EMBL/GenBank/DDBJ whole genome shotgun (WGS) entry which is preliminary data.</text>
</comment>
<feature type="domain" description="Spore coat protein U/FanG" evidence="2">
    <location>
        <begin position="206"/>
        <end position="340"/>
    </location>
</feature>
<dbReference type="EMBL" id="RIBS01000002">
    <property type="protein sequence ID" value="RNF84911.1"/>
    <property type="molecule type" value="Genomic_DNA"/>
</dbReference>
<dbReference type="SMART" id="SM00972">
    <property type="entry name" value="SCPU"/>
    <property type="match status" value="2"/>
</dbReference>
<feature type="signal peptide" evidence="1">
    <location>
        <begin position="1"/>
        <end position="30"/>
    </location>
</feature>
<keyword evidence="1" id="KW-0732">Signal</keyword>
<dbReference type="InterPro" id="IPR007893">
    <property type="entry name" value="Spore_coat_U/FanG"/>
</dbReference>
<dbReference type="PANTHER" id="PTHR37089">
    <property type="entry name" value="PROTEIN U-RELATED"/>
    <property type="match status" value="1"/>
</dbReference>
<name>A0A3M8SUA8_9GAMM</name>
<proteinExistence type="predicted"/>